<gene>
    <name evidence="17" type="primary">mrdA</name>
    <name evidence="17" type="ORF">GCWU000323_02370</name>
</gene>
<evidence type="ECO:0000256" key="8">
    <source>
        <dbReference type="ARBA" id="ARBA00022960"/>
    </source>
</evidence>
<keyword evidence="6 14" id="KW-0812">Transmembrane</keyword>
<dbReference type="eggNOG" id="COG0768">
    <property type="taxonomic scope" value="Bacteria"/>
</dbReference>
<organism evidence="17 18">
    <name type="scientific">Leptotrichia hofstadii F0254</name>
    <dbReference type="NCBI Taxonomy" id="634994"/>
    <lineage>
        <taxon>Bacteria</taxon>
        <taxon>Fusobacteriati</taxon>
        <taxon>Fusobacteriota</taxon>
        <taxon>Fusobacteriia</taxon>
        <taxon>Fusobacteriales</taxon>
        <taxon>Leptotrichiaceae</taxon>
        <taxon>Leptotrichia</taxon>
    </lineage>
</organism>
<evidence type="ECO:0000259" key="15">
    <source>
        <dbReference type="Pfam" id="PF00905"/>
    </source>
</evidence>
<dbReference type="Pfam" id="PF03717">
    <property type="entry name" value="PBP_dimer"/>
    <property type="match status" value="1"/>
</dbReference>
<evidence type="ECO:0000256" key="12">
    <source>
        <dbReference type="ARBA" id="ARBA00023316"/>
    </source>
</evidence>
<evidence type="ECO:0000256" key="2">
    <source>
        <dbReference type="ARBA" id="ARBA00004236"/>
    </source>
</evidence>
<dbReference type="InterPro" id="IPR036138">
    <property type="entry name" value="PBP_dimer_sf"/>
</dbReference>
<dbReference type="GO" id="GO:0006508">
    <property type="term" value="P:proteolysis"/>
    <property type="evidence" value="ECO:0007669"/>
    <property type="project" value="UniProtKB-KW"/>
</dbReference>
<evidence type="ECO:0000256" key="9">
    <source>
        <dbReference type="ARBA" id="ARBA00022984"/>
    </source>
</evidence>
<dbReference type="GO" id="GO:0071555">
    <property type="term" value="P:cell wall organization"/>
    <property type="evidence" value="ECO:0007669"/>
    <property type="project" value="UniProtKB-KW"/>
</dbReference>
<dbReference type="NCBIfam" id="TIGR03423">
    <property type="entry name" value="pbp2_mrdA"/>
    <property type="match status" value="1"/>
</dbReference>
<evidence type="ECO:0000313" key="18">
    <source>
        <dbReference type="Proteomes" id="UP000006233"/>
    </source>
</evidence>
<evidence type="ECO:0000256" key="14">
    <source>
        <dbReference type="SAM" id="Phobius"/>
    </source>
</evidence>
<dbReference type="InterPro" id="IPR012338">
    <property type="entry name" value="Beta-lactam/transpept-like"/>
</dbReference>
<dbReference type="GO" id="GO:0009002">
    <property type="term" value="F:serine-type D-Ala-D-Ala carboxypeptidase activity"/>
    <property type="evidence" value="ECO:0007669"/>
    <property type="project" value="InterPro"/>
</dbReference>
<dbReference type="PANTHER" id="PTHR30627:SF2">
    <property type="entry name" value="PEPTIDOGLYCAN D,D-TRANSPEPTIDASE MRDA"/>
    <property type="match status" value="1"/>
</dbReference>
<evidence type="ECO:0000256" key="5">
    <source>
        <dbReference type="ARBA" id="ARBA00022670"/>
    </source>
</evidence>
<evidence type="ECO:0000256" key="1">
    <source>
        <dbReference type="ARBA" id="ARBA00004167"/>
    </source>
</evidence>
<keyword evidence="12" id="KW-0961">Cell wall biogenesis/degradation</keyword>
<proteinExistence type="predicted"/>
<dbReference type="GO" id="GO:0008658">
    <property type="term" value="F:penicillin binding"/>
    <property type="evidence" value="ECO:0007669"/>
    <property type="project" value="InterPro"/>
</dbReference>
<dbReference type="Gene3D" id="3.90.1310.10">
    <property type="entry name" value="Penicillin-binding protein 2a (Domain 2)"/>
    <property type="match status" value="1"/>
</dbReference>
<reference evidence="17 18" key="1">
    <citation type="submission" date="2009-09" db="EMBL/GenBank/DDBJ databases">
        <authorList>
            <person name="Weinstock G."/>
            <person name="Sodergren E."/>
            <person name="Clifton S."/>
            <person name="Fulton L."/>
            <person name="Fulton B."/>
            <person name="Courtney L."/>
            <person name="Fronick C."/>
            <person name="Harrison M."/>
            <person name="Strong C."/>
            <person name="Farmer C."/>
            <person name="Delahaunty K."/>
            <person name="Markovic C."/>
            <person name="Hall O."/>
            <person name="Minx P."/>
            <person name="Tomlinson C."/>
            <person name="Mitreva M."/>
            <person name="Nelson J."/>
            <person name="Hou S."/>
            <person name="Wollam A."/>
            <person name="Pepin K.H."/>
            <person name="Johnson M."/>
            <person name="Bhonagiri V."/>
            <person name="Nash W.E."/>
            <person name="Warren W."/>
            <person name="Chinwalla A."/>
            <person name="Mardis E.R."/>
            <person name="Wilson R.K."/>
        </authorList>
    </citation>
    <scope>NUCLEOTIDE SEQUENCE [LARGE SCALE GENOMIC DNA]</scope>
    <source>
        <strain evidence="17 18">F0254</strain>
    </source>
</reference>
<dbReference type="InterPro" id="IPR001460">
    <property type="entry name" value="PCN-bd_Tpept"/>
</dbReference>
<keyword evidence="11 14" id="KW-0472">Membrane</keyword>
<evidence type="ECO:0000256" key="7">
    <source>
        <dbReference type="ARBA" id="ARBA00022801"/>
    </source>
</evidence>
<dbReference type="InterPro" id="IPR005311">
    <property type="entry name" value="PBP_dimer"/>
</dbReference>
<dbReference type="EMBL" id="ACVB02000026">
    <property type="protein sequence ID" value="EEX73692.1"/>
    <property type="molecule type" value="Genomic_DNA"/>
</dbReference>
<evidence type="ECO:0000256" key="10">
    <source>
        <dbReference type="ARBA" id="ARBA00022989"/>
    </source>
</evidence>
<dbReference type="PANTHER" id="PTHR30627">
    <property type="entry name" value="PEPTIDOGLYCAN D,D-TRANSPEPTIDASE"/>
    <property type="match status" value="1"/>
</dbReference>
<dbReference type="Gene3D" id="3.40.710.10">
    <property type="entry name" value="DD-peptidase/beta-lactamase superfamily"/>
    <property type="match status" value="1"/>
</dbReference>
<evidence type="ECO:0000256" key="4">
    <source>
        <dbReference type="ARBA" id="ARBA00022519"/>
    </source>
</evidence>
<feature type="domain" description="Penicillin-binding protein transpeptidase" evidence="15">
    <location>
        <begin position="299"/>
        <end position="620"/>
    </location>
</feature>
<comment type="subcellular location">
    <subcellularLocation>
        <location evidence="2">Cell membrane</location>
    </subcellularLocation>
    <subcellularLocation>
        <location evidence="1">Membrane</location>
        <topology evidence="1">Single-pass membrane protein</topology>
    </subcellularLocation>
</comment>
<evidence type="ECO:0000259" key="16">
    <source>
        <dbReference type="Pfam" id="PF03717"/>
    </source>
</evidence>
<keyword evidence="10 14" id="KW-1133">Transmembrane helix</keyword>
<keyword evidence="9" id="KW-0573">Peptidoglycan synthesis</keyword>
<accession>C9N0K5</accession>
<feature type="domain" description="Penicillin-binding protein dimerisation" evidence="16">
    <location>
        <begin position="61"/>
        <end position="266"/>
    </location>
</feature>
<keyword evidence="4" id="KW-0997">Cell inner membrane</keyword>
<feature type="transmembrane region" description="Helical" evidence="14">
    <location>
        <begin position="21"/>
        <end position="42"/>
    </location>
</feature>
<evidence type="ECO:0000256" key="3">
    <source>
        <dbReference type="ARBA" id="ARBA00022475"/>
    </source>
</evidence>
<keyword evidence="8" id="KW-0133">Cell shape</keyword>
<dbReference type="GO" id="GO:0008360">
    <property type="term" value="P:regulation of cell shape"/>
    <property type="evidence" value="ECO:0007669"/>
    <property type="project" value="UniProtKB-KW"/>
</dbReference>
<sequence>MKRKIMRELDKEEKSVRFVAFLILVGIIFLIMVAQLFSLQILNASQYAEQALQNRIRTNVIKATRGEIYDREGKLLAKNTTGYQLIHSHTHVLEPKDLALLNEVKNMKTVQEIDARLSSERPAVAKRIRETIFDINKISQLTAYPVDYLIDRFFKQPRMGTDKKILVIEDLDKQVALRAIEKIDNDRIDIVEYNKRYYPEDSLASHVIGYVKPISEKEYEQLKKDGYRNSDLIGKKGVERSYDKEMKGQDGKENVEVDAKGNVIRQMETTESIAGKNVYLSIDMELQKYMTEAFEGKSGAFIAMEAKTGKIIAFVSNPEISLNLLSSRIPDNQWNELVNSKAKPLVNKGIAGLYPPGSTFKAITGMGILESGISPNATVTSTGQYRYGNLIFRDSHKSGNGVTNFAKSIEQSVNTYYYVFSQKAGIKNIVKYAKEFGIGSKTGIDIPGEMTGTLPSPEWKKNRFKKKQDQKWLPGDLINMSIGQGYVLVTPIQMASAYQAIANNGIQLKPTLVDRFVSYTGKVENNTPKVQRKLNVSAKNLKLLQNALKLPVSGYGGTAKLLKIEGYPVSAKTGTAQNTGFKDHHSWIAGYFPSDNPQIVFVSIVEGGGYGGVASGNMALKFILKYRDKYVIKKAQAEMQKKKEEEEKKKQQENNKNVAKR</sequence>
<comment type="caution">
    <text evidence="17">The sequence shown here is derived from an EMBL/GenBank/DDBJ whole genome shotgun (WGS) entry which is preliminary data.</text>
</comment>
<dbReference type="SUPFAM" id="SSF56601">
    <property type="entry name" value="beta-lactamase/transpeptidase-like"/>
    <property type="match status" value="1"/>
</dbReference>
<keyword evidence="3" id="KW-1003">Cell membrane</keyword>
<feature type="region of interest" description="Disordered" evidence="13">
    <location>
        <begin position="637"/>
        <end position="661"/>
    </location>
</feature>
<dbReference type="AlphaFoldDB" id="C9N0K5"/>
<keyword evidence="5" id="KW-0645">Protease</keyword>
<evidence type="ECO:0000313" key="17">
    <source>
        <dbReference type="EMBL" id="EEX73692.1"/>
    </source>
</evidence>
<dbReference type="SUPFAM" id="SSF56519">
    <property type="entry name" value="Penicillin binding protein dimerisation domain"/>
    <property type="match status" value="1"/>
</dbReference>
<evidence type="ECO:0000256" key="6">
    <source>
        <dbReference type="ARBA" id="ARBA00022692"/>
    </source>
</evidence>
<feature type="compositionally biased region" description="Basic and acidic residues" evidence="13">
    <location>
        <begin position="637"/>
        <end position="653"/>
    </location>
</feature>
<dbReference type="GO" id="GO:0071972">
    <property type="term" value="F:peptidoglycan L,D-transpeptidase activity"/>
    <property type="evidence" value="ECO:0007669"/>
    <property type="project" value="TreeGrafter"/>
</dbReference>
<protein>
    <submittedName>
        <fullName evidence="17">Penicillin-binding protein 2</fullName>
    </submittedName>
</protein>
<dbReference type="InterPro" id="IPR017790">
    <property type="entry name" value="Penicillin-binding_protein_2"/>
</dbReference>
<dbReference type="InterPro" id="IPR050515">
    <property type="entry name" value="Beta-lactam/transpept"/>
</dbReference>
<dbReference type="STRING" id="634994.GCWU000323_02370"/>
<dbReference type="GO" id="GO:0005886">
    <property type="term" value="C:plasma membrane"/>
    <property type="evidence" value="ECO:0007669"/>
    <property type="project" value="UniProtKB-SubCell"/>
</dbReference>
<dbReference type="GO" id="GO:0009252">
    <property type="term" value="P:peptidoglycan biosynthetic process"/>
    <property type="evidence" value="ECO:0007669"/>
    <property type="project" value="UniProtKB-KW"/>
</dbReference>
<keyword evidence="7" id="KW-0378">Hydrolase</keyword>
<dbReference type="Pfam" id="PF00905">
    <property type="entry name" value="Transpeptidase"/>
    <property type="match status" value="1"/>
</dbReference>
<name>C9N0K5_9FUSO</name>
<evidence type="ECO:0000256" key="11">
    <source>
        <dbReference type="ARBA" id="ARBA00023136"/>
    </source>
</evidence>
<dbReference type="HOGENOM" id="CLU_009289_1_2_0"/>
<dbReference type="Proteomes" id="UP000006233">
    <property type="component" value="Unassembled WGS sequence"/>
</dbReference>
<evidence type="ECO:0000256" key="13">
    <source>
        <dbReference type="SAM" id="MobiDB-lite"/>
    </source>
</evidence>